<dbReference type="PIRSF" id="PIRSF001365">
    <property type="entry name" value="DHDPS"/>
    <property type="match status" value="1"/>
</dbReference>
<organism evidence="16 17">
    <name type="scientific">Mangrovactinospora gilvigrisea</name>
    <dbReference type="NCBI Taxonomy" id="1428644"/>
    <lineage>
        <taxon>Bacteria</taxon>
        <taxon>Bacillati</taxon>
        <taxon>Actinomycetota</taxon>
        <taxon>Actinomycetes</taxon>
        <taxon>Kitasatosporales</taxon>
        <taxon>Streptomycetaceae</taxon>
        <taxon>Mangrovactinospora</taxon>
    </lineage>
</organism>
<dbReference type="RefSeq" id="WP_071656294.1">
    <property type="nucleotide sequence ID" value="NZ_MLCF01000043.1"/>
</dbReference>
<feature type="site" description="Part of a proton relay during catalysis" evidence="12">
    <location>
        <position position="45"/>
    </location>
</feature>
<dbReference type="InterPro" id="IPR005263">
    <property type="entry name" value="DapA"/>
</dbReference>
<dbReference type="InterPro" id="IPR020625">
    <property type="entry name" value="Schiff_base-form_aldolases_AS"/>
</dbReference>
<dbReference type="SMART" id="SM01130">
    <property type="entry name" value="DHDPS"/>
    <property type="match status" value="1"/>
</dbReference>
<evidence type="ECO:0000313" key="16">
    <source>
        <dbReference type="EMBL" id="OIV37796.1"/>
    </source>
</evidence>
<evidence type="ECO:0000256" key="12">
    <source>
        <dbReference type="HAMAP-Rule" id="MF_00418"/>
    </source>
</evidence>
<keyword evidence="9 12" id="KW-0456">Lyase</keyword>
<dbReference type="AlphaFoldDB" id="A0A1J7C8E0"/>
<dbReference type="OrthoDB" id="9782828at2"/>
<name>A0A1J7C8E0_9ACTN</name>
<dbReference type="GO" id="GO:0008840">
    <property type="term" value="F:4-hydroxy-tetrahydrodipicolinate synthase activity"/>
    <property type="evidence" value="ECO:0007669"/>
    <property type="project" value="UniProtKB-UniRule"/>
</dbReference>
<evidence type="ECO:0000256" key="11">
    <source>
        <dbReference type="ARBA" id="ARBA00047836"/>
    </source>
</evidence>
<dbReference type="EMBL" id="MLCF01000043">
    <property type="protein sequence ID" value="OIV37796.1"/>
    <property type="molecule type" value="Genomic_DNA"/>
</dbReference>
<feature type="active site" description="Schiff-base intermediate with substrate" evidence="12 14">
    <location>
        <position position="165"/>
    </location>
</feature>
<dbReference type="PROSITE" id="PS00666">
    <property type="entry name" value="DHDPS_2"/>
    <property type="match status" value="1"/>
</dbReference>
<evidence type="ECO:0000256" key="9">
    <source>
        <dbReference type="ARBA" id="ARBA00023239"/>
    </source>
</evidence>
<evidence type="ECO:0000256" key="7">
    <source>
        <dbReference type="ARBA" id="ARBA00022915"/>
    </source>
</evidence>
<dbReference type="GO" id="GO:0009089">
    <property type="term" value="P:lysine biosynthetic process via diaminopimelate"/>
    <property type="evidence" value="ECO:0007669"/>
    <property type="project" value="UniProtKB-UniRule"/>
</dbReference>
<dbReference type="Gene3D" id="3.20.20.70">
    <property type="entry name" value="Aldolase class I"/>
    <property type="match status" value="1"/>
</dbReference>
<evidence type="ECO:0000256" key="13">
    <source>
        <dbReference type="PIRNR" id="PIRNR001365"/>
    </source>
</evidence>
<comment type="subunit">
    <text evidence="12">Homotetramer; dimer of dimers.</text>
</comment>
<evidence type="ECO:0000256" key="1">
    <source>
        <dbReference type="ARBA" id="ARBA00003294"/>
    </source>
</evidence>
<evidence type="ECO:0000256" key="2">
    <source>
        <dbReference type="ARBA" id="ARBA00005120"/>
    </source>
</evidence>
<dbReference type="InterPro" id="IPR002220">
    <property type="entry name" value="DapA-like"/>
</dbReference>
<keyword evidence="17" id="KW-1185">Reference proteome</keyword>
<keyword evidence="7 12" id="KW-0220">Diaminopimelate biosynthesis</keyword>
<evidence type="ECO:0000256" key="15">
    <source>
        <dbReference type="PIRSR" id="PIRSR001365-2"/>
    </source>
</evidence>
<dbReference type="Pfam" id="PF00701">
    <property type="entry name" value="DHDPS"/>
    <property type="match status" value="1"/>
</dbReference>
<evidence type="ECO:0000313" key="17">
    <source>
        <dbReference type="Proteomes" id="UP000243342"/>
    </source>
</evidence>
<keyword evidence="8 12" id="KW-0457">Lysine biosynthesis</keyword>
<comment type="caution">
    <text evidence="12">Was originally thought to be a dihydrodipicolinate synthase (DHDPS), catalyzing the condensation of (S)-aspartate-beta-semialdehyde [(S)-ASA] and pyruvate to dihydrodipicolinate (DHDP). However, it was shown in E.coli that the product of the enzymatic reaction is not dihydrodipicolinate but in fact (4S)-4-hydroxy-2,3,4,5-tetrahydro-(2S)-dipicolinic acid (HTPA), and that the consecutive dehydration reaction leading to DHDP is not spontaneous but catalyzed by DapB.</text>
</comment>
<reference evidence="16 17" key="1">
    <citation type="submission" date="2016-10" db="EMBL/GenBank/DDBJ databases">
        <title>Genome sequence of Streptomyces gilvigriseus MUSC 26.</title>
        <authorList>
            <person name="Lee L.-H."/>
            <person name="Ser H.-L."/>
        </authorList>
    </citation>
    <scope>NUCLEOTIDE SEQUENCE [LARGE SCALE GENOMIC DNA]</scope>
    <source>
        <strain evidence="16 17">MUSC 26</strain>
    </source>
</reference>
<dbReference type="Proteomes" id="UP000243342">
    <property type="component" value="Unassembled WGS sequence"/>
</dbReference>
<dbReference type="EC" id="4.3.3.7" evidence="4 12"/>
<dbReference type="PANTHER" id="PTHR12128:SF66">
    <property type="entry name" value="4-HYDROXY-2-OXOGLUTARATE ALDOLASE, MITOCHONDRIAL"/>
    <property type="match status" value="1"/>
</dbReference>
<dbReference type="GO" id="GO:0005737">
    <property type="term" value="C:cytoplasm"/>
    <property type="evidence" value="ECO:0007669"/>
    <property type="project" value="UniProtKB-SubCell"/>
</dbReference>
<comment type="caution">
    <text evidence="16">The sequence shown here is derived from an EMBL/GenBank/DDBJ whole genome shotgun (WGS) entry which is preliminary data.</text>
</comment>
<evidence type="ECO:0000256" key="14">
    <source>
        <dbReference type="PIRSR" id="PIRSR001365-1"/>
    </source>
</evidence>
<protein>
    <recommendedName>
        <fullName evidence="4 12">4-hydroxy-tetrahydrodipicolinate synthase</fullName>
        <shortName evidence="12">HTPA synthase</shortName>
        <ecNumber evidence="4 12">4.3.3.7</ecNumber>
    </recommendedName>
</protein>
<evidence type="ECO:0000256" key="5">
    <source>
        <dbReference type="ARBA" id="ARBA00022490"/>
    </source>
</evidence>
<dbReference type="PANTHER" id="PTHR12128">
    <property type="entry name" value="DIHYDRODIPICOLINATE SYNTHASE"/>
    <property type="match status" value="1"/>
</dbReference>
<comment type="caution">
    <text evidence="12">Lacks conserved residue(s) required for the propagation of feature annotation.</text>
</comment>
<comment type="function">
    <text evidence="1 12">Catalyzes the condensation of (S)-aspartate-beta-semialdehyde [(S)-ASA] and pyruvate to 4-hydroxy-tetrahydrodipicolinate (HTPA).</text>
</comment>
<dbReference type="STRING" id="1428644.BIV57_09530"/>
<comment type="catalytic activity">
    <reaction evidence="11 12">
        <text>L-aspartate 4-semialdehyde + pyruvate = (2S,4S)-4-hydroxy-2,3,4,5-tetrahydrodipicolinate + H2O + H(+)</text>
        <dbReference type="Rhea" id="RHEA:34171"/>
        <dbReference type="ChEBI" id="CHEBI:15361"/>
        <dbReference type="ChEBI" id="CHEBI:15377"/>
        <dbReference type="ChEBI" id="CHEBI:15378"/>
        <dbReference type="ChEBI" id="CHEBI:67139"/>
        <dbReference type="ChEBI" id="CHEBI:537519"/>
        <dbReference type="EC" id="4.3.3.7"/>
    </reaction>
</comment>
<evidence type="ECO:0000256" key="6">
    <source>
        <dbReference type="ARBA" id="ARBA00022605"/>
    </source>
</evidence>
<evidence type="ECO:0000256" key="4">
    <source>
        <dbReference type="ARBA" id="ARBA00012086"/>
    </source>
</evidence>
<feature type="binding site" evidence="12 15">
    <location>
        <position position="46"/>
    </location>
    <ligand>
        <name>pyruvate</name>
        <dbReference type="ChEBI" id="CHEBI:15361"/>
    </ligand>
</feature>
<dbReference type="SUPFAM" id="SSF51569">
    <property type="entry name" value="Aldolase"/>
    <property type="match status" value="1"/>
</dbReference>
<comment type="subcellular location">
    <subcellularLocation>
        <location evidence="12">Cytoplasm</location>
    </subcellularLocation>
</comment>
<comment type="similarity">
    <text evidence="3 12 13">Belongs to the DapA family.</text>
</comment>
<comment type="pathway">
    <text evidence="2 12">Amino-acid biosynthesis; L-lysine biosynthesis via DAP pathway; (S)-tetrahydrodipicolinate from L-aspartate: step 3/4.</text>
</comment>
<dbReference type="PRINTS" id="PR00146">
    <property type="entry name" value="DHPICSNTHASE"/>
</dbReference>
<dbReference type="HAMAP" id="MF_00418">
    <property type="entry name" value="DapA"/>
    <property type="match status" value="1"/>
</dbReference>
<accession>A0A1J7C8E0</accession>
<dbReference type="GO" id="GO:0019877">
    <property type="term" value="P:diaminopimelate biosynthetic process"/>
    <property type="evidence" value="ECO:0007669"/>
    <property type="project" value="UniProtKB-UniRule"/>
</dbReference>
<keyword evidence="6 12" id="KW-0028">Amino-acid biosynthesis</keyword>
<dbReference type="UniPathway" id="UPA00034">
    <property type="reaction ID" value="UER00017"/>
</dbReference>
<keyword evidence="10 12" id="KW-0704">Schiff base</keyword>
<feature type="active site" description="Proton donor/acceptor" evidence="12 14">
    <location>
        <position position="137"/>
    </location>
</feature>
<gene>
    <name evidence="12" type="primary">dapA</name>
    <name evidence="16" type="ORF">BIV57_09530</name>
</gene>
<evidence type="ECO:0000256" key="8">
    <source>
        <dbReference type="ARBA" id="ARBA00023154"/>
    </source>
</evidence>
<sequence>MTLSGLHLPLITPFGPDGAVDAPALDRLARGALADGAAGLVALGTTGEPAALDADERKTVLAVIAAAVADTPGAHLTVGVPAPDTRSAAEALRALPERAPADAALVTVPPFTRPGEAGALAHFTALADASPVPLIVYNIPYRTGQQLSAATLLRLAAHPNIAGVKQAVGGIDADTVALLADRPAEGFAVLAGEDAFAPAMLALGADGGILAAAHLATARHVELITCWRERGDLPRARALGTALARAAAALFAEPNPAVTKGVLHARGLIAGPEVRLPLLAARPESVRDADNRLDDPALR</sequence>
<evidence type="ECO:0000256" key="10">
    <source>
        <dbReference type="ARBA" id="ARBA00023270"/>
    </source>
</evidence>
<keyword evidence="5 12" id="KW-0963">Cytoplasm</keyword>
<feature type="binding site" evidence="12 15">
    <location>
        <position position="209"/>
    </location>
    <ligand>
        <name>pyruvate</name>
        <dbReference type="ChEBI" id="CHEBI:15361"/>
    </ligand>
</feature>
<evidence type="ECO:0000256" key="3">
    <source>
        <dbReference type="ARBA" id="ARBA00007592"/>
    </source>
</evidence>
<dbReference type="InterPro" id="IPR013785">
    <property type="entry name" value="Aldolase_TIM"/>
</dbReference>
<proteinExistence type="inferred from homology"/>